<evidence type="ECO:0000256" key="1">
    <source>
        <dbReference type="SAM" id="MobiDB-lite"/>
    </source>
</evidence>
<organism evidence="2 3">
    <name type="scientific">Polarella glacialis</name>
    <name type="common">Dinoflagellate</name>
    <dbReference type="NCBI Taxonomy" id="89957"/>
    <lineage>
        <taxon>Eukaryota</taxon>
        <taxon>Sar</taxon>
        <taxon>Alveolata</taxon>
        <taxon>Dinophyceae</taxon>
        <taxon>Suessiales</taxon>
        <taxon>Suessiaceae</taxon>
        <taxon>Polarella</taxon>
    </lineage>
</organism>
<feature type="non-terminal residue" evidence="2">
    <location>
        <position position="1"/>
    </location>
</feature>
<dbReference type="Proteomes" id="UP000654075">
    <property type="component" value="Unassembled WGS sequence"/>
</dbReference>
<dbReference type="EMBL" id="CAJNNV010016965">
    <property type="protein sequence ID" value="CAE8604792.1"/>
    <property type="molecule type" value="Genomic_DNA"/>
</dbReference>
<reference evidence="2" key="1">
    <citation type="submission" date="2021-02" db="EMBL/GenBank/DDBJ databases">
        <authorList>
            <person name="Dougan E. K."/>
            <person name="Rhodes N."/>
            <person name="Thang M."/>
            <person name="Chan C."/>
        </authorList>
    </citation>
    <scope>NUCLEOTIDE SEQUENCE</scope>
</reference>
<evidence type="ECO:0000313" key="3">
    <source>
        <dbReference type="Proteomes" id="UP000654075"/>
    </source>
</evidence>
<gene>
    <name evidence="2" type="ORF">PGLA1383_LOCUS22938</name>
</gene>
<keyword evidence="3" id="KW-1185">Reference proteome</keyword>
<feature type="region of interest" description="Disordered" evidence="1">
    <location>
        <begin position="1"/>
        <end position="24"/>
    </location>
</feature>
<evidence type="ECO:0000313" key="2">
    <source>
        <dbReference type="EMBL" id="CAE8604792.1"/>
    </source>
</evidence>
<comment type="caution">
    <text evidence="2">The sequence shown here is derived from an EMBL/GenBank/DDBJ whole genome shotgun (WGS) entry which is preliminary data.</text>
</comment>
<protein>
    <submittedName>
        <fullName evidence="2">Uncharacterized protein</fullName>
    </submittedName>
</protein>
<sequence>MEAGLPDGRTEEAGADERCRSAQVSSEKTEPVAWCVVPSCYGGSVISLADEDTPRMSHQASNWGLCMDFNRGTSCPSFCDVEAVPSFEAELKAKPAAKPQVDAEDQADGEANKAFYGPTRTSLETSCGRSEEAGWVRSKSSCLSSESLNFHQLFKAGSGEWWLPRLR</sequence>
<proteinExistence type="predicted"/>
<accession>A0A813ES27</accession>
<name>A0A813ES27_POLGL</name>
<feature type="compositionally biased region" description="Basic and acidic residues" evidence="1">
    <location>
        <begin position="8"/>
        <end position="20"/>
    </location>
</feature>
<feature type="region of interest" description="Disordered" evidence="1">
    <location>
        <begin position="93"/>
        <end position="115"/>
    </location>
</feature>
<dbReference type="AlphaFoldDB" id="A0A813ES27"/>